<evidence type="ECO:0000256" key="3">
    <source>
        <dbReference type="ARBA" id="ARBA00022989"/>
    </source>
</evidence>
<feature type="transmembrane region" description="Helical" evidence="5">
    <location>
        <begin position="69"/>
        <end position="92"/>
    </location>
</feature>
<feature type="transmembrane region" description="Helical" evidence="5">
    <location>
        <begin position="163"/>
        <end position="182"/>
    </location>
</feature>
<feature type="transmembrane region" description="Helical" evidence="5">
    <location>
        <begin position="273"/>
        <end position="296"/>
    </location>
</feature>
<protein>
    <submittedName>
        <fullName evidence="6">Amino acid/polyamine transporter I</fullName>
    </submittedName>
</protein>
<keyword evidence="7" id="KW-1185">Reference proteome</keyword>
<dbReference type="Gene3D" id="1.20.1740.10">
    <property type="entry name" value="Amino acid/polyamine transporter I"/>
    <property type="match status" value="1"/>
</dbReference>
<gene>
    <name evidence="6" type="ORF">THASP1DRAFT_16012</name>
</gene>
<name>A0A4P9XQ72_9FUNG</name>
<dbReference type="GO" id="GO:0015179">
    <property type="term" value="F:L-amino acid transmembrane transporter activity"/>
    <property type="evidence" value="ECO:0007669"/>
    <property type="project" value="TreeGrafter"/>
</dbReference>
<proteinExistence type="predicted"/>
<feature type="transmembrane region" description="Helical" evidence="5">
    <location>
        <begin position="112"/>
        <end position="143"/>
    </location>
</feature>
<accession>A0A4P9XQ72</accession>
<organism evidence="6 7">
    <name type="scientific">Thamnocephalis sphaerospora</name>
    <dbReference type="NCBI Taxonomy" id="78915"/>
    <lineage>
        <taxon>Eukaryota</taxon>
        <taxon>Fungi</taxon>
        <taxon>Fungi incertae sedis</taxon>
        <taxon>Zoopagomycota</taxon>
        <taxon>Zoopagomycotina</taxon>
        <taxon>Zoopagomycetes</taxon>
        <taxon>Zoopagales</taxon>
        <taxon>Sigmoideomycetaceae</taxon>
        <taxon>Thamnocephalis</taxon>
    </lineage>
</organism>
<dbReference type="PANTHER" id="PTHR11785:SF353">
    <property type="entry name" value="METHIONINE TRANSPORTER (EUROFUNG)"/>
    <property type="match status" value="1"/>
</dbReference>
<dbReference type="STRING" id="78915.A0A4P9XQ72"/>
<feature type="transmembrane region" description="Helical" evidence="5">
    <location>
        <begin position="194"/>
        <end position="217"/>
    </location>
</feature>
<feature type="transmembrane region" description="Helical" evidence="5">
    <location>
        <begin position="470"/>
        <end position="490"/>
    </location>
</feature>
<evidence type="ECO:0000313" key="7">
    <source>
        <dbReference type="Proteomes" id="UP000271241"/>
    </source>
</evidence>
<dbReference type="InterPro" id="IPR050598">
    <property type="entry name" value="AminoAcid_Transporter"/>
</dbReference>
<dbReference type="PIRSF" id="PIRSF006060">
    <property type="entry name" value="AA_transporter"/>
    <property type="match status" value="1"/>
</dbReference>
<dbReference type="AlphaFoldDB" id="A0A4P9XQ72"/>
<evidence type="ECO:0000256" key="4">
    <source>
        <dbReference type="ARBA" id="ARBA00023136"/>
    </source>
</evidence>
<dbReference type="OrthoDB" id="5982228at2759"/>
<evidence type="ECO:0000256" key="1">
    <source>
        <dbReference type="ARBA" id="ARBA00004141"/>
    </source>
</evidence>
<sequence>MSESQHSSVCGQGGADRPASLEEGQQVFAKSIGVFSATAMVVGAIIGSGIFSTPAFVWQQVGSPGMSMIMWLLGGILTIFAVQCYSELGTMLPRSGGEQVYLSYIYTKPKELIAFLFCWVNVAGSRPAGSAANVIIFAKYLMYATFGPPKALSGGTLKNNYDWIMRGFGILGLLVVMTLSIVSTNWTLRLHNIITIIKVAVLLAIAIASVVVLAGGAQDIEQPGNWEGAFEGTSTGVSDYAFSLFKVLWTYSGWNNVILVLGELRNPSRNLPIATIGGVSIITTLYLLANAAYISVVPAAVAFSGREIIAASFVSTVFGPYVGRVVLPLLMSLSALDNVMIVLFAVSRLIFVMGQQRYLPALGFFMRVHSRFGTPYNGVIAFGCIIAIMMLAPPPGEAFDFLTTFSPYSRIFFFGLTTTGMLILRRREPLKERPFRVWWPLAVVYTTVVVFLAVIPFVPPENSTTSTIPYYLAPIMGIIYMLIGVPLWFIMVPHDGHIGEAWRSIVRFLGCKPTPLPQPAASNKQPDV</sequence>
<dbReference type="GO" id="GO:0016020">
    <property type="term" value="C:membrane"/>
    <property type="evidence" value="ECO:0007669"/>
    <property type="project" value="UniProtKB-SubCell"/>
</dbReference>
<dbReference type="Pfam" id="PF13520">
    <property type="entry name" value="AA_permease_2"/>
    <property type="match status" value="1"/>
</dbReference>
<keyword evidence="3 5" id="KW-1133">Transmembrane helix</keyword>
<feature type="transmembrane region" description="Helical" evidence="5">
    <location>
        <begin position="374"/>
        <end position="393"/>
    </location>
</feature>
<reference evidence="7" key="1">
    <citation type="journal article" date="2018" name="Nat. Microbiol.">
        <title>Leveraging single-cell genomics to expand the fungal tree of life.</title>
        <authorList>
            <person name="Ahrendt S.R."/>
            <person name="Quandt C.A."/>
            <person name="Ciobanu D."/>
            <person name="Clum A."/>
            <person name="Salamov A."/>
            <person name="Andreopoulos B."/>
            <person name="Cheng J.F."/>
            <person name="Woyke T."/>
            <person name="Pelin A."/>
            <person name="Henrissat B."/>
            <person name="Reynolds N.K."/>
            <person name="Benny G.L."/>
            <person name="Smith M.E."/>
            <person name="James T.Y."/>
            <person name="Grigoriev I.V."/>
        </authorList>
    </citation>
    <scope>NUCLEOTIDE SEQUENCE [LARGE SCALE GENOMIC DNA]</scope>
    <source>
        <strain evidence="7">RSA 1356</strain>
    </source>
</reference>
<comment type="subcellular location">
    <subcellularLocation>
        <location evidence="1">Membrane</location>
        <topology evidence="1">Multi-pass membrane protein</topology>
    </subcellularLocation>
</comment>
<dbReference type="InterPro" id="IPR002293">
    <property type="entry name" value="AA/rel_permease1"/>
</dbReference>
<evidence type="ECO:0000256" key="5">
    <source>
        <dbReference type="SAM" id="Phobius"/>
    </source>
</evidence>
<keyword evidence="4 5" id="KW-0472">Membrane</keyword>
<keyword evidence="2 5" id="KW-0812">Transmembrane</keyword>
<feature type="transmembrane region" description="Helical" evidence="5">
    <location>
        <begin position="333"/>
        <end position="353"/>
    </location>
</feature>
<dbReference type="PANTHER" id="PTHR11785">
    <property type="entry name" value="AMINO ACID TRANSPORTER"/>
    <property type="match status" value="1"/>
</dbReference>
<dbReference type="EMBL" id="KZ992628">
    <property type="protein sequence ID" value="RKP08184.1"/>
    <property type="molecule type" value="Genomic_DNA"/>
</dbReference>
<feature type="transmembrane region" description="Helical" evidence="5">
    <location>
        <begin position="405"/>
        <end position="425"/>
    </location>
</feature>
<evidence type="ECO:0000313" key="6">
    <source>
        <dbReference type="EMBL" id="RKP08184.1"/>
    </source>
</evidence>
<feature type="transmembrane region" description="Helical" evidence="5">
    <location>
        <begin position="32"/>
        <end position="57"/>
    </location>
</feature>
<feature type="transmembrane region" description="Helical" evidence="5">
    <location>
        <begin position="437"/>
        <end position="458"/>
    </location>
</feature>
<dbReference type="Proteomes" id="UP000271241">
    <property type="component" value="Unassembled WGS sequence"/>
</dbReference>
<evidence type="ECO:0000256" key="2">
    <source>
        <dbReference type="ARBA" id="ARBA00022692"/>
    </source>
</evidence>